<feature type="non-terminal residue" evidence="2">
    <location>
        <position position="101"/>
    </location>
</feature>
<protein>
    <submittedName>
        <fullName evidence="2">Uncharacterized protein</fullName>
    </submittedName>
</protein>
<dbReference type="EMBL" id="CADCWE010000128">
    <property type="protein sequence ID" value="CAA9541937.1"/>
    <property type="molecule type" value="Genomic_DNA"/>
</dbReference>
<feature type="non-terminal residue" evidence="2">
    <location>
        <position position="1"/>
    </location>
</feature>
<evidence type="ECO:0000313" key="2">
    <source>
        <dbReference type="EMBL" id="CAA9541937.1"/>
    </source>
</evidence>
<proteinExistence type="predicted"/>
<dbReference type="AlphaFoldDB" id="A0A6J4U8X5"/>
<name>A0A6J4U8X5_9BACT</name>
<evidence type="ECO:0000256" key="1">
    <source>
        <dbReference type="SAM" id="MobiDB-lite"/>
    </source>
</evidence>
<sequence>ARCGDPSIPSGPGRVLPPLADHRAGGVRLRAARRFPAGQRSRPAGPVRARCPDRLLGVRRRAPGTLRAAGSRRGPGLQAGPQACDSRRGLGVGAGPLWREV</sequence>
<accession>A0A6J4U8X5</accession>
<reference evidence="2" key="1">
    <citation type="submission" date="2020-02" db="EMBL/GenBank/DDBJ databases">
        <authorList>
            <person name="Meier V. D."/>
        </authorList>
    </citation>
    <scope>NUCLEOTIDE SEQUENCE</scope>
    <source>
        <strain evidence="2">AVDCRST_MAG73</strain>
    </source>
</reference>
<organism evidence="2">
    <name type="scientific">uncultured Thermomicrobiales bacterium</name>
    <dbReference type="NCBI Taxonomy" id="1645740"/>
    <lineage>
        <taxon>Bacteria</taxon>
        <taxon>Pseudomonadati</taxon>
        <taxon>Thermomicrobiota</taxon>
        <taxon>Thermomicrobia</taxon>
        <taxon>Thermomicrobiales</taxon>
        <taxon>environmental samples</taxon>
    </lineage>
</organism>
<feature type="region of interest" description="Disordered" evidence="1">
    <location>
        <begin position="1"/>
        <end position="20"/>
    </location>
</feature>
<feature type="region of interest" description="Disordered" evidence="1">
    <location>
        <begin position="66"/>
        <end position="101"/>
    </location>
</feature>
<gene>
    <name evidence="2" type="ORF">AVDCRST_MAG73-2025</name>
</gene>